<dbReference type="SUPFAM" id="SSF55781">
    <property type="entry name" value="GAF domain-like"/>
    <property type="match status" value="1"/>
</dbReference>
<comment type="caution">
    <text evidence="4">The sequence shown here is derived from an EMBL/GenBank/DDBJ whole genome shotgun (WGS) entry which is preliminary data.</text>
</comment>
<feature type="domain" description="Protein kinase" evidence="2">
    <location>
        <begin position="16"/>
        <end position="286"/>
    </location>
</feature>
<dbReference type="InterPro" id="IPR027417">
    <property type="entry name" value="P-loop_NTPase"/>
</dbReference>
<dbReference type="InterPro" id="IPR011009">
    <property type="entry name" value="Kinase-like_dom_sf"/>
</dbReference>
<dbReference type="CDD" id="cd07302">
    <property type="entry name" value="CHD"/>
    <property type="match status" value="1"/>
</dbReference>
<evidence type="ECO:0000259" key="3">
    <source>
        <dbReference type="PROSITE" id="PS50125"/>
    </source>
</evidence>
<dbReference type="Gene3D" id="3.40.50.300">
    <property type="entry name" value="P-loop containing nucleotide triphosphate hydrolases"/>
    <property type="match status" value="1"/>
</dbReference>
<dbReference type="RefSeq" id="WP_206588115.1">
    <property type="nucleotide sequence ID" value="NZ_JAFKCU010000005.1"/>
</dbReference>
<dbReference type="CDD" id="cd14014">
    <property type="entry name" value="STKc_PknB_like"/>
    <property type="match status" value="1"/>
</dbReference>
<dbReference type="InterPro" id="IPR029787">
    <property type="entry name" value="Nucleotide_cyclase"/>
</dbReference>
<dbReference type="SMART" id="SM00065">
    <property type="entry name" value="GAF"/>
    <property type="match status" value="1"/>
</dbReference>
<dbReference type="InterPro" id="IPR029016">
    <property type="entry name" value="GAF-like_dom_sf"/>
</dbReference>
<dbReference type="InterPro" id="IPR053159">
    <property type="entry name" value="Hybrid_Histidine_Kinase"/>
</dbReference>
<dbReference type="Pfam" id="PF13185">
    <property type="entry name" value="GAF_2"/>
    <property type="match status" value="1"/>
</dbReference>
<dbReference type="PANTHER" id="PTHR43642">
    <property type="entry name" value="HYBRID SIGNAL TRANSDUCTION HISTIDINE KINASE G"/>
    <property type="match status" value="1"/>
</dbReference>
<name>A0ABS3CK72_9BACT</name>
<evidence type="ECO:0000313" key="4">
    <source>
        <dbReference type="EMBL" id="MBN7817442.1"/>
    </source>
</evidence>
<dbReference type="InterPro" id="IPR011990">
    <property type="entry name" value="TPR-like_helical_dom_sf"/>
</dbReference>
<dbReference type="InterPro" id="IPR041664">
    <property type="entry name" value="AAA_16"/>
</dbReference>
<dbReference type="Pfam" id="PF00069">
    <property type="entry name" value="Pkinase"/>
    <property type="match status" value="1"/>
</dbReference>
<feature type="domain" description="Guanylate cyclase" evidence="3">
    <location>
        <begin position="1549"/>
        <end position="1675"/>
    </location>
</feature>
<dbReference type="SMART" id="SM00220">
    <property type="entry name" value="S_TKc"/>
    <property type="match status" value="1"/>
</dbReference>
<dbReference type="PROSITE" id="PS50125">
    <property type="entry name" value="GUANYLATE_CYCLASE_2"/>
    <property type="match status" value="1"/>
</dbReference>
<dbReference type="SUPFAM" id="SSF52540">
    <property type="entry name" value="P-loop containing nucleoside triphosphate hydrolases"/>
    <property type="match status" value="1"/>
</dbReference>
<dbReference type="SMART" id="SM00044">
    <property type="entry name" value="CYCc"/>
    <property type="match status" value="1"/>
</dbReference>
<dbReference type="Gene3D" id="3.30.70.1230">
    <property type="entry name" value="Nucleotide cyclase"/>
    <property type="match status" value="1"/>
</dbReference>
<sequence length="1802" mass="204882">MKANRSIRIAETIPGYTIVEIVYESAPHIIFLAKREEDGKEVVLKTLQDKYPKKENLASIQREYNIIQKLQFEGIIQSNKLIEFGNGSLAIEMEHFGISVEEYLSIFEKKILPLQDFYTLAIKLVKILDQLHEHDVVHKDLVPRNILIDPESGDLRIIDFSNSSELSREHQESTLAKNIEGSLPYMAPEQTGRMNRDIDYRTDYYTLGITFYQMLTGKLPFQANDALEWVHCHISRQPSPAIEINPKLPISLSLIVEKMMSKNAEDRYQSGYGLIADLKKSQEAYLKGSLEETFQLATLDNSSHFQIPQKLYGRINELKKLVAYFEKTTQGNVEFVLVSGYSGVGKSVLVQELGRSIVKKRGYLIQGKFEQFRQNSAYIALSKAFRDLIRQLLGEPAERLEFWNKKLTKALETNAQLIIELVPELELIIGTQPPVLELSPNETQNRFLIVFINFVKVFTAEQHPLVIFLDDLQWSDIPTLNLIQRLVTSQELNHLMIIGAFRDNAVDDAHPLTLTLEEIHKKRPVENLALQPLTKETVDQIIMDTMNISHEQSTELSELLFEKTGGNPFFTIEILKNLHDQSVIYFDQHSGIWTWDIEKVKNVEHCDNVVDFLVASQHRLPESTQYVLQLAACIGATFDLKNLSIIREGSMEETASELYEALKSNIIIPLNENYRLVGLTNSLLKNQKNNLAETSENLVNPTYKFQHDRVQQAAYSLIEPCKRKALHLSIGRLILSHLDPDEFDEKLMDIVGHLNEGRSLVNDPKEQEEIAELNLHAGIKAKQSSAYLAALEYLKISFEIVKEQAWESNYPFMWKLSEEIQNCFYLTGDWENANTWTEIMLSHAKTPIEKGLVLSARTRQYATIGKMQESIQAAYEGLSILGFDFKKVPSETDVAEEIKLVAVHLQEREIADLINMPALSDPKARIASNLLMEIFPAAFLSGSGMTFPYLVLKSVNISLEFGNSPETAFSYAAYGMLLCGYFDDQAKGFQFGKLGVDLIEKYEDISLKSRILYVYTMFVHHWSNHWSSMTPWFRKGIETGYQSGDLLYLAYSAQDCVIWDPQLDLETASNEQRKLLKIVKECDYQDSYDSGTLFLQMQLNFQGLTKDLYSLTDESFDESLCVQGMFDRHFMTGIANYHIYKAEIHLLYNDFQGALSHVLEQEKLMASVMSLPQLVRFHITSFLVKSSLLEGLKTDHQAAFQKSMEESLERITHWAQNCPENFLHLQYLMEAELTGLTGNLEKAIKLYEKSISSANKNNFVRDEAVANERAALFLIKNGLSKAADGYLQASHYLYYRWGAYRKTEELEKAHQIFSGANKYSSNRTVKETLGSANSDTFSMDFLDLSSVFRASQTISGELVLDKLLKATLQILIENAGAQDGFLVEQKDGQIIIQAQNGNEISSKKKNQVLDQSNFSKLPLSLINTALRTNQSIVIDNAKEENSFSSDPYFQINQPLSIMCVPLSNHSQWKVAVYLENNLTHSAFTEERVKIIKLLAGQAAISIENARIYEEQDKLLKAQQRFVPIQFLKHLGHNDIAKVKLGESVSMEMSVLFSDIREFTPLVELLSPQAVIELLNQYYSKLGQHISESGGFIDSYAGDEILALFAVPATQAVEAGIKMGQSLWKFNHESGVKGRPILKMGIGVNTGPLVLGTMGGQDRMQCTVLGDTVNLASRIEQLTKVYNSQFIIGENTYEALENPEKYTIRMIDRVAVKGKMKAVKLYEVLDAESDERRFAKESTLKLLREGMEVYYQQNFSLAHQLFRQAFAIDPFDPVLSSFISRSKRYIENPPPKDWAGYENLNTK</sequence>
<dbReference type="Pfam" id="PF00211">
    <property type="entry name" value="Guanylate_cyc"/>
    <property type="match status" value="1"/>
</dbReference>
<dbReference type="SUPFAM" id="SSF48452">
    <property type="entry name" value="TPR-like"/>
    <property type="match status" value="1"/>
</dbReference>
<proteinExistence type="predicted"/>
<dbReference type="PROSITE" id="PS50011">
    <property type="entry name" value="PROTEIN_KINASE_DOM"/>
    <property type="match status" value="1"/>
</dbReference>
<evidence type="ECO:0000313" key="5">
    <source>
        <dbReference type="Proteomes" id="UP000664480"/>
    </source>
</evidence>
<evidence type="ECO:0000256" key="1">
    <source>
        <dbReference type="ARBA" id="ARBA00004167"/>
    </source>
</evidence>
<accession>A0ABS3CK72</accession>
<dbReference type="EMBL" id="JAFKCU010000005">
    <property type="protein sequence ID" value="MBN7817442.1"/>
    <property type="molecule type" value="Genomic_DNA"/>
</dbReference>
<keyword evidence="5" id="KW-1185">Reference proteome</keyword>
<dbReference type="PANTHER" id="PTHR43642:SF1">
    <property type="entry name" value="HYBRID SIGNAL TRANSDUCTION HISTIDINE KINASE G"/>
    <property type="match status" value="1"/>
</dbReference>
<dbReference type="Gene3D" id="3.30.450.40">
    <property type="match status" value="1"/>
</dbReference>
<dbReference type="Pfam" id="PF13191">
    <property type="entry name" value="AAA_16"/>
    <property type="match status" value="1"/>
</dbReference>
<protein>
    <submittedName>
        <fullName evidence="4">AAA family ATPase</fullName>
    </submittedName>
</protein>
<dbReference type="InterPro" id="IPR003018">
    <property type="entry name" value="GAF"/>
</dbReference>
<dbReference type="SUPFAM" id="SSF55073">
    <property type="entry name" value="Nucleotide cyclase"/>
    <property type="match status" value="1"/>
</dbReference>
<organism evidence="4 5">
    <name type="scientific">Algoriphagus pacificus</name>
    <dbReference type="NCBI Taxonomy" id="2811234"/>
    <lineage>
        <taxon>Bacteria</taxon>
        <taxon>Pseudomonadati</taxon>
        <taxon>Bacteroidota</taxon>
        <taxon>Cytophagia</taxon>
        <taxon>Cytophagales</taxon>
        <taxon>Cyclobacteriaceae</taxon>
        <taxon>Algoriphagus</taxon>
    </lineage>
</organism>
<gene>
    <name evidence="4" type="ORF">J0A69_18520</name>
</gene>
<reference evidence="4 5" key="1">
    <citation type="submission" date="2021-03" db="EMBL/GenBank/DDBJ databases">
        <title>novel species isolated from a fishpond in China.</title>
        <authorList>
            <person name="Lu H."/>
            <person name="Cai Z."/>
        </authorList>
    </citation>
    <scope>NUCLEOTIDE SEQUENCE [LARGE SCALE GENOMIC DNA]</scope>
    <source>
        <strain evidence="4 5">YJ13C</strain>
    </source>
</reference>
<dbReference type="InterPro" id="IPR001054">
    <property type="entry name" value="A/G_cyclase"/>
</dbReference>
<comment type="subcellular location">
    <subcellularLocation>
        <location evidence="1">Membrane</location>
        <topology evidence="1">Single-pass membrane protein</topology>
    </subcellularLocation>
</comment>
<dbReference type="SUPFAM" id="SSF56112">
    <property type="entry name" value="Protein kinase-like (PK-like)"/>
    <property type="match status" value="1"/>
</dbReference>
<dbReference type="Gene3D" id="1.10.510.10">
    <property type="entry name" value="Transferase(Phosphotransferase) domain 1"/>
    <property type="match status" value="1"/>
</dbReference>
<evidence type="ECO:0000259" key="2">
    <source>
        <dbReference type="PROSITE" id="PS50011"/>
    </source>
</evidence>
<dbReference type="InterPro" id="IPR000719">
    <property type="entry name" value="Prot_kinase_dom"/>
</dbReference>
<dbReference type="Proteomes" id="UP000664480">
    <property type="component" value="Unassembled WGS sequence"/>
</dbReference>